<name>A0A1I0K1N6_9FIRM</name>
<dbReference type="AlphaFoldDB" id="A0A1I0K1N6"/>
<proteinExistence type="predicted"/>
<evidence type="ECO:0000313" key="2">
    <source>
        <dbReference type="Proteomes" id="UP000182121"/>
    </source>
</evidence>
<reference evidence="1 2" key="1">
    <citation type="submission" date="2016-10" db="EMBL/GenBank/DDBJ databases">
        <authorList>
            <person name="Varghese N."/>
            <person name="Submissions S."/>
        </authorList>
    </citation>
    <scope>NUCLEOTIDE SEQUENCE [LARGE SCALE GENOMIC DNA]</scope>
    <source>
        <strain evidence="1 2">NLAE-zl-C196</strain>
    </source>
</reference>
<gene>
    <name evidence="1" type="ORF">SAMN05216521_108110</name>
</gene>
<evidence type="ECO:0000313" key="1">
    <source>
        <dbReference type="EMBL" id="SEU17390.1"/>
    </source>
</evidence>
<protein>
    <submittedName>
        <fullName evidence="1">Uncharacterized protein</fullName>
    </submittedName>
</protein>
<sequence>MALKNYLDYDGLLYWKQKFQVWIQTKFALKSDIPTTLPADGGNADTVGGHTVATDVPVNAKFTDTVYSHPANHPASMITEDTTHRFVTDAEQTKYEAAYTHSQVAHAPTNAERNTVVGIQKNGTDVSVDSTTRKANITVPTKVSEVSNDSGFQTQSQVNAAISTAIGNVTGMLLAITYLPFRSFDNYY</sequence>
<dbReference type="RefSeq" id="WP_242878213.1">
    <property type="nucleotide sequence ID" value="NZ_FOIO01000081.1"/>
</dbReference>
<dbReference type="EMBL" id="FOIO01000081">
    <property type="protein sequence ID" value="SEU17390.1"/>
    <property type="molecule type" value="Genomic_DNA"/>
</dbReference>
<accession>A0A1I0K1N6</accession>
<organism evidence="1 2">
    <name type="scientific">Enterocloster clostridioformis</name>
    <dbReference type="NCBI Taxonomy" id="1531"/>
    <lineage>
        <taxon>Bacteria</taxon>
        <taxon>Bacillati</taxon>
        <taxon>Bacillota</taxon>
        <taxon>Clostridia</taxon>
        <taxon>Lachnospirales</taxon>
        <taxon>Lachnospiraceae</taxon>
        <taxon>Enterocloster</taxon>
    </lineage>
</organism>
<dbReference type="Proteomes" id="UP000182121">
    <property type="component" value="Unassembled WGS sequence"/>
</dbReference>
<comment type="caution">
    <text evidence="1">The sequence shown here is derived from an EMBL/GenBank/DDBJ whole genome shotgun (WGS) entry which is preliminary data.</text>
</comment>